<organism evidence="5 6">
    <name type="scientific">Trichonephila clavata</name>
    <name type="common">Joro spider</name>
    <name type="synonym">Nephila clavata</name>
    <dbReference type="NCBI Taxonomy" id="2740835"/>
    <lineage>
        <taxon>Eukaryota</taxon>
        <taxon>Metazoa</taxon>
        <taxon>Ecdysozoa</taxon>
        <taxon>Arthropoda</taxon>
        <taxon>Chelicerata</taxon>
        <taxon>Arachnida</taxon>
        <taxon>Araneae</taxon>
        <taxon>Araneomorphae</taxon>
        <taxon>Entelegynae</taxon>
        <taxon>Araneoidea</taxon>
        <taxon>Nephilidae</taxon>
        <taxon>Trichonephila</taxon>
    </lineage>
</organism>
<dbReference type="AlphaFoldDB" id="A0A8X6F8F4"/>
<sequence>MVQKLTTNFREAVSIENVQMCFPGKGQVCVKNKFVGVNATDVNMTKGRYFVSGKVPFGIGIEGVGEIVEVGENVEHLKVGANVAYIDPNCSAYAEYVCLPAAAVFPISEAIPDYLVLLVSGLTAAIGLDKGARITAGDTVLITAAAGGTGHVAVQWAKTTGCHVIGTCSSEEKDKMLKGLGCDRVINYKKEDIGEVLAKEYPKGVNAVWETIGGKVFQDCLKNLATRGRLLIVGGISGYKEESKEAFVKLDLSSLPEQLLFKSAAVQGFILSHYAECLAPYFKYLSENLETGKLKVVYDNGEKTTGTEFFGIDGIFKGVEHLHSGKNIGKVIVRMSMASKPKTFKKLMVQKLTSNFREAVSVENVEMCHPRKDEICVRNKFVGVNATDVNMTKGRYGVSGKVPFGIGIEGVGEIVEVGENVENPKVGATVAYMHSGRSAYAEYLCMPATDAFVIPDAIPDYVALLVSGLTAAIGLDKGARITSGDTVLITAAAGGTGHIAVQWAKAVGCHVIGTCSSEGKEKMLKGLECDRVINYKKEDLGEVLAKEYPKGVDAVWETIGGKVLEECLKHLAIKGRLLIVGGISGYKTENKEVFTKLDLSNLPEQVHLSFVLLYFYFIDEFFKKFRFCYGIPVKQMQYMYS</sequence>
<dbReference type="InterPro" id="IPR002364">
    <property type="entry name" value="Quin_OxRdtase/zeta-crystal_CS"/>
</dbReference>
<evidence type="ECO:0000256" key="2">
    <source>
        <dbReference type="ARBA" id="ARBA00011981"/>
    </source>
</evidence>
<dbReference type="EMBL" id="BMAO01011279">
    <property type="protein sequence ID" value="GFQ72536.1"/>
    <property type="molecule type" value="Genomic_DNA"/>
</dbReference>
<evidence type="ECO:0000256" key="3">
    <source>
        <dbReference type="ARBA" id="ARBA00023002"/>
    </source>
</evidence>
<dbReference type="SUPFAM" id="SSF50129">
    <property type="entry name" value="GroES-like"/>
    <property type="match status" value="2"/>
</dbReference>
<dbReference type="GO" id="GO:0005739">
    <property type="term" value="C:mitochondrion"/>
    <property type="evidence" value="ECO:0007669"/>
    <property type="project" value="TreeGrafter"/>
</dbReference>
<comment type="caution">
    <text evidence="5">The sequence shown here is derived from an EMBL/GenBank/DDBJ whole genome shotgun (WGS) entry which is preliminary data.</text>
</comment>
<dbReference type="InterPro" id="IPR011032">
    <property type="entry name" value="GroES-like_sf"/>
</dbReference>
<reference evidence="5" key="1">
    <citation type="submission" date="2020-07" db="EMBL/GenBank/DDBJ databases">
        <title>Multicomponent nature underlies the extraordinary mechanical properties of spider dragline silk.</title>
        <authorList>
            <person name="Kono N."/>
            <person name="Nakamura H."/>
            <person name="Mori M."/>
            <person name="Yoshida Y."/>
            <person name="Ohtoshi R."/>
            <person name="Malay A.D."/>
            <person name="Moran D.A.P."/>
            <person name="Tomita M."/>
            <person name="Numata K."/>
            <person name="Arakawa K."/>
        </authorList>
    </citation>
    <scope>NUCLEOTIDE SEQUENCE</scope>
</reference>
<evidence type="ECO:0000313" key="6">
    <source>
        <dbReference type="Proteomes" id="UP000887116"/>
    </source>
</evidence>
<dbReference type="EC" id="1.3.1.48" evidence="2"/>
<dbReference type="PANTHER" id="PTHR43677:SF3">
    <property type="entry name" value="PROSTAGLANDIN REDUCTASE 3"/>
    <property type="match status" value="1"/>
</dbReference>
<dbReference type="Gene3D" id="3.90.180.10">
    <property type="entry name" value="Medium-chain alcohol dehydrogenases, catalytic domain"/>
    <property type="match status" value="2"/>
</dbReference>
<dbReference type="InterPro" id="IPR013154">
    <property type="entry name" value="ADH-like_N"/>
</dbReference>
<dbReference type="InterPro" id="IPR013149">
    <property type="entry name" value="ADH-like_C"/>
</dbReference>
<dbReference type="InterPro" id="IPR020843">
    <property type="entry name" value="ER"/>
</dbReference>
<feature type="domain" description="Enoyl reductase (ER)" evidence="4">
    <location>
        <begin position="17"/>
        <end position="333"/>
    </location>
</feature>
<dbReference type="PROSITE" id="PS01162">
    <property type="entry name" value="QOR_ZETA_CRYSTAL"/>
    <property type="match status" value="2"/>
</dbReference>
<dbReference type="GO" id="GO:0008270">
    <property type="term" value="F:zinc ion binding"/>
    <property type="evidence" value="ECO:0007669"/>
    <property type="project" value="InterPro"/>
</dbReference>
<comment type="similarity">
    <text evidence="1">Belongs to the zinc-containing alcohol dehydrogenase family. Quinone oxidoreductase subfamily.</text>
</comment>
<keyword evidence="6" id="KW-1185">Reference proteome</keyword>
<gene>
    <name evidence="5" type="primary">Zadh2</name>
    <name evidence="5" type="ORF">TNCT_481041</name>
</gene>
<name>A0A8X6F8F4_TRICU</name>
<dbReference type="OrthoDB" id="809632at2759"/>
<dbReference type="Proteomes" id="UP000887116">
    <property type="component" value="Unassembled WGS sequence"/>
</dbReference>
<evidence type="ECO:0000313" key="5">
    <source>
        <dbReference type="EMBL" id="GFQ72536.1"/>
    </source>
</evidence>
<evidence type="ECO:0000256" key="1">
    <source>
        <dbReference type="ARBA" id="ARBA00010371"/>
    </source>
</evidence>
<dbReference type="PANTHER" id="PTHR43677">
    <property type="entry name" value="SHORT-CHAIN DEHYDROGENASE/REDUCTASE"/>
    <property type="match status" value="1"/>
</dbReference>
<keyword evidence="3" id="KW-0560">Oxidoreductase</keyword>
<dbReference type="Pfam" id="PF00107">
    <property type="entry name" value="ADH_zinc_N"/>
    <property type="match status" value="2"/>
</dbReference>
<dbReference type="SMART" id="SM00829">
    <property type="entry name" value="PKS_ER"/>
    <property type="match status" value="1"/>
</dbReference>
<accession>A0A8X6F8F4</accession>
<protein>
    <recommendedName>
        <fullName evidence="2">15-oxoprostaglandin 13-reductase</fullName>
        <ecNumber evidence="2">1.3.1.48</ecNumber>
    </recommendedName>
</protein>
<dbReference type="Gene3D" id="3.40.50.720">
    <property type="entry name" value="NAD(P)-binding Rossmann-like Domain"/>
    <property type="match status" value="2"/>
</dbReference>
<dbReference type="Pfam" id="PF08240">
    <property type="entry name" value="ADH_N"/>
    <property type="match status" value="2"/>
</dbReference>
<dbReference type="SUPFAM" id="SSF51735">
    <property type="entry name" value="NAD(P)-binding Rossmann-fold domains"/>
    <property type="match status" value="2"/>
</dbReference>
<dbReference type="InterPro" id="IPR036291">
    <property type="entry name" value="NAD(P)-bd_dom_sf"/>
</dbReference>
<evidence type="ECO:0000259" key="4">
    <source>
        <dbReference type="SMART" id="SM00829"/>
    </source>
</evidence>
<dbReference type="FunFam" id="3.40.50.720:FF:000121">
    <property type="entry name" value="Prostaglandin reductase 2"/>
    <property type="match status" value="2"/>
</dbReference>
<dbReference type="GO" id="GO:0047522">
    <property type="term" value="F:15-oxoprostaglandin 13-reductase [NAD(P)+] activity"/>
    <property type="evidence" value="ECO:0007669"/>
    <property type="project" value="UniProtKB-EC"/>
</dbReference>
<proteinExistence type="inferred from homology"/>
<dbReference type="InterPro" id="IPR051397">
    <property type="entry name" value="Zn-ADH-like_protein"/>
</dbReference>